<gene>
    <name evidence="3" type="ORF">AKO1_005886</name>
</gene>
<evidence type="ECO:0000256" key="1">
    <source>
        <dbReference type="ARBA" id="ARBA00022614"/>
    </source>
</evidence>
<dbReference type="InterPro" id="IPR001611">
    <property type="entry name" value="Leu-rich_rpt"/>
</dbReference>
<dbReference type="AlphaFoldDB" id="A0AAW2YIW9"/>
<dbReference type="EMBL" id="JAOPGA020000155">
    <property type="protein sequence ID" value="KAL0477245.1"/>
    <property type="molecule type" value="Genomic_DNA"/>
</dbReference>
<accession>A0AAW2YIW9</accession>
<organism evidence="3 4">
    <name type="scientific">Acrasis kona</name>
    <dbReference type="NCBI Taxonomy" id="1008807"/>
    <lineage>
        <taxon>Eukaryota</taxon>
        <taxon>Discoba</taxon>
        <taxon>Heterolobosea</taxon>
        <taxon>Tetramitia</taxon>
        <taxon>Eutetramitia</taxon>
        <taxon>Acrasidae</taxon>
        <taxon>Acrasis</taxon>
    </lineage>
</organism>
<dbReference type="InterPro" id="IPR025875">
    <property type="entry name" value="Leu-rich_rpt_4"/>
</dbReference>
<comment type="caution">
    <text evidence="3">The sequence shown here is derived from an EMBL/GenBank/DDBJ whole genome shotgun (WGS) entry which is preliminary data.</text>
</comment>
<proteinExistence type="predicted"/>
<dbReference type="Gene3D" id="3.80.10.10">
    <property type="entry name" value="Ribonuclease Inhibitor"/>
    <property type="match status" value="2"/>
</dbReference>
<sequence>MEPATKKRRMHDEITIDCSHQKLSNIEEYFKKNFKTPPDVTKLNVSNNYVTTLSPKDCDGNILFNTNNLIKINAGANNLTEIPLMTEFPNCVELCLNNNKIGSMSYSLSGNNTLERLDLRFNRIKIIENMNHLTQLKSLTLSSNQIESLDGLPDQMPQLQFLGLFCNKLSDFEHTLSILKKYPSITDLYIAGNPIYPVEISGGNKNHQKATEIIKLLPNLKWLNGERVNIIL</sequence>
<dbReference type="InterPro" id="IPR032675">
    <property type="entry name" value="LRR_dom_sf"/>
</dbReference>
<keyword evidence="2" id="KW-0677">Repeat</keyword>
<name>A0AAW2YIW9_9EUKA</name>
<reference evidence="3 4" key="1">
    <citation type="submission" date="2024-03" db="EMBL/GenBank/DDBJ databases">
        <title>The Acrasis kona genome and developmental transcriptomes reveal deep origins of eukaryotic multicellular pathways.</title>
        <authorList>
            <person name="Sheikh S."/>
            <person name="Fu C.-J."/>
            <person name="Brown M.W."/>
            <person name="Baldauf S.L."/>
        </authorList>
    </citation>
    <scope>NUCLEOTIDE SEQUENCE [LARGE SCALE GENOMIC DNA]</scope>
    <source>
        <strain evidence="3 4">ATCC MYA-3509</strain>
    </source>
</reference>
<evidence type="ECO:0000256" key="2">
    <source>
        <dbReference type="ARBA" id="ARBA00022737"/>
    </source>
</evidence>
<dbReference type="GO" id="GO:0005737">
    <property type="term" value="C:cytoplasm"/>
    <property type="evidence" value="ECO:0007669"/>
    <property type="project" value="TreeGrafter"/>
</dbReference>
<dbReference type="Proteomes" id="UP001431209">
    <property type="component" value="Unassembled WGS sequence"/>
</dbReference>
<dbReference type="SUPFAM" id="SSF52058">
    <property type="entry name" value="L domain-like"/>
    <property type="match status" value="1"/>
</dbReference>
<dbReference type="Pfam" id="PF12799">
    <property type="entry name" value="LRR_4"/>
    <property type="match status" value="1"/>
</dbReference>
<dbReference type="PANTHER" id="PTHR15454">
    <property type="entry name" value="NISCHARIN RELATED"/>
    <property type="match status" value="1"/>
</dbReference>
<keyword evidence="1" id="KW-0433">Leucine-rich repeat</keyword>
<keyword evidence="4" id="KW-1185">Reference proteome</keyword>
<protein>
    <submittedName>
        <fullName evidence="3">Lrrc48</fullName>
    </submittedName>
</protein>
<evidence type="ECO:0000313" key="4">
    <source>
        <dbReference type="Proteomes" id="UP001431209"/>
    </source>
</evidence>
<dbReference type="SMART" id="SM00365">
    <property type="entry name" value="LRR_SD22"/>
    <property type="match status" value="2"/>
</dbReference>
<evidence type="ECO:0000313" key="3">
    <source>
        <dbReference type="EMBL" id="KAL0477245.1"/>
    </source>
</evidence>
<dbReference type="PROSITE" id="PS51450">
    <property type="entry name" value="LRR"/>
    <property type="match status" value="2"/>
</dbReference>